<keyword evidence="3" id="KW-0862">Zinc</keyword>
<keyword evidence="8" id="KW-1185">Reference proteome</keyword>
<feature type="region of interest" description="Disordered" evidence="5">
    <location>
        <begin position="133"/>
        <end position="165"/>
    </location>
</feature>
<evidence type="ECO:0000256" key="1">
    <source>
        <dbReference type="ARBA" id="ARBA00022723"/>
    </source>
</evidence>
<dbReference type="SMR" id="G4YI36"/>
<feature type="region of interest" description="Disordered" evidence="5">
    <location>
        <begin position="304"/>
        <end position="323"/>
    </location>
</feature>
<sequence>MVTQFSEAERALGACDPSDWHDLMHNPEGICRTMKTFYASQGKLDRVKWMSANCEGEAMGEDAMTVAASNGHLDVVRYLREHLRVQATSAAIVAAAGNGHLDVVRYLHESALAQCSTEDSRCSKTCARVDSHESDPTASIQDRPRLTIDTSTSSTNDSRDEDDDQDECPICCEDLTDPFTTACRHTFCTVCLFRWLETKSTCPACRQPIDILSPVEANGREMSEAIPFEPSQLEEEDGDESPRHFSLSELEDEIARVSAAHRTASLIASGRGNVRPLDLQTSSPPASANSWSYTYLGIDREQEEPERFRGRYRLPSYDDGDYRDPRYFEPQPWPSQAEIARYHLGSVDIGDYRDPRSPTFQPHRWPSP</sequence>
<dbReference type="Gene3D" id="1.25.40.20">
    <property type="entry name" value="Ankyrin repeat-containing domain"/>
    <property type="match status" value="1"/>
</dbReference>
<dbReference type="EMBL" id="JH159151">
    <property type="protein sequence ID" value="EGZ27047.1"/>
    <property type="molecule type" value="Genomic_DNA"/>
</dbReference>
<evidence type="ECO:0000313" key="8">
    <source>
        <dbReference type="Proteomes" id="UP000002640"/>
    </source>
</evidence>
<feature type="domain" description="RING-type" evidence="6">
    <location>
        <begin position="168"/>
        <end position="206"/>
    </location>
</feature>
<dbReference type="Gene3D" id="3.30.40.10">
    <property type="entry name" value="Zinc/RING finger domain, C3HC4 (zinc finger)"/>
    <property type="match status" value="1"/>
</dbReference>
<dbReference type="SUPFAM" id="SSF140860">
    <property type="entry name" value="Pseudo ankyrin repeat-like"/>
    <property type="match status" value="1"/>
</dbReference>
<feature type="compositionally biased region" description="Low complexity" evidence="5">
    <location>
        <begin position="147"/>
        <end position="156"/>
    </location>
</feature>
<name>G4YI36_PHYSP</name>
<dbReference type="Proteomes" id="UP000002640">
    <property type="component" value="Unassembled WGS sequence"/>
</dbReference>
<dbReference type="InterPro" id="IPR036770">
    <property type="entry name" value="Ankyrin_rpt-contain_sf"/>
</dbReference>
<dbReference type="PROSITE" id="PS50089">
    <property type="entry name" value="ZF_RING_2"/>
    <property type="match status" value="1"/>
</dbReference>
<accession>G4YI36</accession>
<dbReference type="PANTHER" id="PTHR46586:SF3">
    <property type="entry name" value="ANKYRIN REPEAT-CONTAINING PROTEIN"/>
    <property type="match status" value="1"/>
</dbReference>
<reference evidence="7 8" key="1">
    <citation type="journal article" date="2006" name="Science">
        <title>Phytophthora genome sequences uncover evolutionary origins and mechanisms of pathogenesis.</title>
        <authorList>
            <person name="Tyler B.M."/>
            <person name="Tripathy S."/>
            <person name="Zhang X."/>
            <person name="Dehal P."/>
            <person name="Jiang R.H."/>
            <person name="Aerts A."/>
            <person name="Arredondo F.D."/>
            <person name="Baxter L."/>
            <person name="Bensasson D."/>
            <person name="Beynon J.L."/>
            <person name="Chapman J."/>
            <person name="Damasceno C.M."/>
            <person name="Dorrance A.E."/>
            <person name="Dou D."/>
            <person name="Dickerman A.W."/>
            <person name="Dubchak I.L."/>
            <person name="Garbelotto M."/>
            <person name="Gijzen M."/>
            <person name="Gordon S.G."/>
            <person name="Govers F."/>
            <person name="Grunwald N.J."/>
            <person name="Huang W."/>
            <person name="Ivors K.L."/>
            <person name="Jones R.W."/>
            <person name="Kamoun S."/>
            <person name="Krampis K."/>
            <person name="Lamour K.H."/>
            <person name="Lee M.K."/>
            <person name="McDonald W.H."/>
            <person name="Medina M."/>
            <person name="Meijer H.J."/>
            <person name="Nordberg E.K."/>
            <person name="Maclean D.J."/>
            <person name="Ospina-Giraldo M.D."/>
            <person name="Morris P.F."/>
            <person name="Phuntumart V."/>
            <person name="Putnam N.H."/>
            <person name="Rash S."/>
            <person name="Rose J.K."/>
            <person name="Sakihama Y."/>
            <person name="Salamov A.A."/>
            <person name="Savidor A."/>
            <person name="Scheuring C.F."/>
            <person name="Smith B.M."/>
            <person name="Sobral B.W."/>
            <person name="Terry A."/>
            <person name="Torto-Alalibo T.A."/>
            <person name="Win J."/>
            <person name="Xu Z."/>
            <person name="Zhang H."/>
            <person name="Grigoriev I.V."/>
            <person name="Rokhsar D.S."/>
            <person name="Boore J.L."/>
        </authorList>
    </citation>
    <scope>NUCLEOTIDE SEQUENCE [LARGE SCALE GENOMIC DNA]</scope>
    <source>
        <strain evidence="7 8">P6497</strain>
    </source>
</reference>
<dbReference type="KEGG" id="psoj:PHYSODRAFT_358215"/>
<dbReference type="InterPro" id="IPR002110">
    <property type="entry name" value="Ankyrin_rpt"/>
</dbReference>
<evidence type="ECO:0000256" key="2">
    <source>
        <dbReference type="ARBA" id="ARBA00022771"/>
    </source>
</evidence>
<dbReference type="SUPFAM" id="SSF57850">
    <property type="entry name" value="RING/U-box"/>
    <property type="match status" value="1"/>
</dbReference>
<dbReference type="AlphaFoldDB" id="G4YI36"/>
<dbReference type="PANTHER" id="PTHR46586">
    <property type="entry name" value="ANKYRIN REPEAT-CONTAINING PROTEIN"/>
    <property type="match status" value="1"/>
</dbReference>
<proteinExistence type="predicted"/>
<dbReference type="RefSeq" id="XP_009514322.1">
    <property type="nucleotide sequence ID" value="XM_009516027.1"/>
</dbReference>
<gene>
    <name evidence="7" type="ORF">PHYSODRAFT_358215</name>
</gene>
<protein>
    <recommendedName>
        <fullName evidence="6">RING-type domain-containing protein</fullName>
    </recommendedName>
</protein>
<dbReference type="Pfam" id="PF12796">
    <property type="entry name" value="Ank_2"/>
    <property type="match status" value="1"/>
</dbReference>
<dbReference type="InterPro" id="IPR001841">
    <property type="entry name" value="Znf_RING"/>
</dbReference>
<evidence type="ECO:0000259" key="6">
    <source>
        <dbReference type="PROSITE" id="PS50089"/>
    </source>
</evidence>
<dbReference type="Pfam" id="PF13923">
    <property type="entry name" value="zf-C3HC4_2"/>
    <property type="match status" value="1"/>
</dbReference>
<evidence type="ECO:0000256" key="3">
    <source>
        <dbReference type="ARBA" id="ARBA00022833"/>
    </source>
</evidence>
<organism evidence="7 8">
    <name type="scientific">Phytophthora sojae (strain P6497)</name>
    <name type="common">Soybean stem and root rot agent</name>
    <name type="synonym">Phytophthora megasperma f. sp. glycines</name>
    <dbReference type="NCBI Taxonomy" id="1094619"/>
    <lineage>
        <taxon>Eukaryota</taxon>
        <taxon>Sar</taxon>
        <taxon>Stramenopiles</taxon>
        <taxon>Oomycota</taxon>
        <taxon>Peronosporomycetes</taxon>
        <taxon>Peronosporales</taxon>
        <taxon>Peronosporaceae</taxon>
        <taxon>Phytophthora</taxon>
    </lineage>
</organism>
<dbReference type="InParanoid" id="G4YI36"/>
<evidence type="ECO:0000256" key="5">
    <source>
        <dbReference type="SAM" id="MobiDB-lite"/>
    </source>
</evidence>
<keyword evidence="1" id="KW-0479">Metal-binding</keyword>
<dbReference type="InterPro" id="IPR017907">
    <property type="entry name" value="Znf_RING_CS"/>
</dbReference>
<evidence type="ECO:0000313" key="7">
    <source>
        <dbReference type="EMBL" id="EGZ27047.1"/>
    </source>
</evidence>
<dbReference type="SMART" id="SM00184">
    <property type="entry name" value="RING"/>
    <property type="match status" value="1"/>
</dbReference>
<dbReference type="GeneID" id="20649996"/>
<evidence type="ECO:0000256" key="4">
    <source>
        <dbReference type="PROSITE-ProRule" id="PRU00175"/>
    </source>
</evidence>
<dbReference type="InterPro" id="IPR052050">
    <property type="entry name" value="SecEffector_AnkRepeat"/>
</dbReference>
<dbReference type="PROSITE" id="PS00518">
    <property type="entry name" value="ZF_RING_1"/>
    <property type="match status" value="1"/>
</dbReference>
<keyword evidence="2 4" id="KW-0863">Zinc-finger</keyword>
<dbReference type="InterPro" id="IPR013083">
    <property type="entry name" value="Znf_RING/FYVE/PHD"/>
</dbReference>
<dbReference type="GO" id="GO:0008270">
    <property type="term" value="F:zinc ion binding"/>
    <property type="evidence" value="ECO:0007669"/>
    <property type="project" value="UniProtKB-KW"/>
</dbReference>